<evidence type="ECO:0000256" key="2">
    <source>
        <dbReference type="ARBA" id="ARBA00009824"/>
    </source>
</evidence>
<dbReference type="AlphaFoldDB" id="A0A1E3PIH5"/>
<keyword evidence="8" id="KW-1185">Reference proteome</keyword>
<evidence type="ECO:0000256" key="6">
    <source>
        <dbReference type="SAM" id="Phobius"/>
    </source>
</evidence>
<keyword evidence="3 6" id="KW-0812">Transmembrane</keyword>
<organism evidence="7 8">
    <name type="scientific">Nadsonia fulvescens var. elongata DSM 6958</name>
    <dbReference type="NCBI Taxonomy" id="857566"/>
    <lineage>
        <taxon>Eukaryota</taxon>
        <taxon>Fungi</taxon>
        <taxon>Dikarya</taxon>
        <taxon>Ascomycota</taxon>
        <taxon>Saccharomycotina</taxon>
        <taxon>Dipodascomycetes</taxon>
        <taxon>Dipodascales</taxon>
        <taxon>Dipodascales incertae sedis</taxon>
        <taxon>Nadsonia</taxon>
    </lineage>
</organism>
<evidence type="ECO:0000313" key="7">
    <source>
        <dbReference type="EMBL" id="ODQ64742.1"/>
    </source>
</evidence>
<keyword evidence="5 6" id="KW-0472">Membrane</keyword>
<dbReference type="PANTHER" id="PTHR17920">
    <property type="entry name" value="TRANSMEMBRANE AND COILED-COIL DOMAIN-CONTAINING PROTEIN 4 TMCO4"/>
    <property type="match status" value="1"/>
</dbReference>
<dbReference type="SUPFAM" id="SSF158682">
    <property type="entry name" value="TerB-like"/>
    <property type="match status" value="1"/>
</dbReference>
<dbReference type="InterPro" id="IPR007941">
    <property type="entry name" value="DUF726"/>
</dbReference>
<evidence type="ECO:0000256" key="5">
    <source>
        <dbReference type="ARBA" id="ARBA00023136"/>
    </source>
</evidence>
<evidence type="ECO:0000256" key="4">
    <source>
        <dbReference type="ARBA" id="ARBA00022989"/>
    </source>
</evidence>
<sequence>DSLSSLSSSDWETMPTVASYDIYNLKNDLIATEASRLLSGENDLVDAAGKGYTRVTRDDDAKSINSMDENTSYLFDQKKKKNNINMENKHQHSQRCESDYDDYYDDYYDNDHDNDDDDDGNNILSQLQTTKNILSDKQRIAYVGLSKLVLMDMATELVNLSYSSPTMKKRRLGRKSRFLRILSDSQGSMAIWSQKVMLRLYAHMEITHEEQIMVEQLSTHGVEPTDLTTSLIEVKRVENPINKFSQDNDESLESIDATTNQLSSTVKSPQDIVDEKTLDIDIRWTVLCDLFLVLIADSVYDARSRTFLEKVGAILGITWIDIAQFERKVTDSLEIEESSLQTWDEVEIIKNHSKRNMRKKYIYMGLATLGGGLVLGLSAGLLAPVIGAGLAAGFTTIGVTGTAGFLAGTGGAAVVTTTSAAIGGRIGLQGMAKRMGDIKTFEFKPIHNSRRVNLIVTVSGWMSGKADDVRLPFSTVDPLMGDIYSLLWEPEMLQSMGQTINILATEVLAQSVQQILGQTVLTALMASLQLPMALSKLSYLLDNPWNVSLDRAWSCGLVLADTLIKQNLGVRPVTLVGFSLGARVIYSCLVELAKRGAYGLVQDVYLFGAPVVIKRDEFIGVASVISGKFVNGYSKSDWVLGYLFRATGGGLGKVAGLAPIDNPLAREWGHMGYREAIPKILKALGWKVLNDEFHEIEDPDPEKLRERQKEMIIEFDQARKELEKTEKER</sequence>
<protein>
    <submittedName>
        <fullName evidence="7">DUF726-domain-containing protein</fullName>
    </submittedName>
</protein>
<evidence type="ECO:0000256" key="3">
    <source>
        <dbReference type="ARBA" id="ARBA00022692"/>
    </source>
</evidence>
<dbReference type="STRING" id="857566.A0A1E3PIH5"/>
<reference evidence="7 8" key="1">
    <citation type="journal article" date="2016" name="Proc. Natl. Acad. Sci. U.S.A.">
        <title>Comparative genomics of biotechnologically important yeasts.</title>
        <authorList>
            <person name="Riley R."/>
            <person name="Haridas S."/>
            <person name="Wolfe K.H."/>
            <person name="Lopes M.R."/>
            <person name="Hittinger C.T."/>
            <person name="Goeker M."/>
            <person name="Salamov A.A."/>
            <person name="Wisecaver J.H."/>
            <person name="Long T.M."/>
            <person name="Calvey C.H."/>
            <person name="Aerts A.L."/>
            <person name="Barry K.W."/>
            <person name="Choi C."/>
            <person name="Clum A."/>
            <person name="Coughlan A.Y."/>
            <person name="Deshpande S."/>
            <person name="Douglass A.P."/>
            <person name="Hanson S.J."/>
            <person name="Klenk H.-P."/>
            <person name="LaButti K.M."/>
            <person name="Lapidus A."/>
            <person name="Lindquist E.A."/>
            <person name="Lipzen A.M."/>
            <person name="Meier-Kolthoff J.P."/>
            <person name="Ohm R.A."/>
            <person name="Otillar R.P."/>
            <person name="Pangilinan J.L."/>
            <person name="Peng Y."/>
            <person name="Rokas A."/>
            <person name="Rosa C.A."/>
            <person name="Scheuner C."/>
            <person name="Sibirny A.A."/>
            <person name="Slot J.C."/>
            <person name="Stielow J.B."/>
            <person name="Sun H."/>
            <person name="Kurtzman C.P."/>
            <person name="Blackwell M."/>
            <person name="Grigoriev I.V."/>
            <person name="Jeffries T.W."/>
        </authorList>
    </citation>
    <scope>NUCLEOTIDE SEQUENCE [LARGE SCALE GENOMIC DNA]</scope>
    <source>
        <strain evidence="7 8">DSM 6958</strain>
    </source>
</reference>
<dbReference type="InterPro" id="IPR029024">
    <property type="entry name" value="TerB-like"/>
</dbReference>
<dbReference type="InterPro" id="IPR029058">
    <property type="entry name" value="AB_hydrolase_fold"/>
</dbReference>
<gene>
    <name evidence="7" type="ORF">NADFUDRAFT_10348</name>
</gene>
<feature type="non-terminal residue" evidence="7">
    <location>
        <position position="729"/>
    </location>
</feature>
<dbReference type="SUPFAM" id="SSF53474">
    <property type="entry name" value="alpha/beta-Hydrolases"/>
    <property type="match status" value="1"/>
</dbReference>
<dbReference type="PANTHER" id="PTHR17920:SF3">
    <property type="entry name" value="TRANSMEMBRANE AND COILED-COIL DOMAIN-CONTAINING PROTEIN 4"/>
    <property type="match status" value="1"/>
</dbReference>
<proteinExistence type="inferred from homology"/>
<dbReference type="EMBL" id="KV454411">
    <property type="protein sequence ID" value="ODQ64742.1"/>
    <property type="molecule type" value="Genomic_DNA"/>
</dbReference>
<comment type="similarity">
    <text evidence="2">Belongs to the TMCO4 family.</text>
</comment>
<dbReference type="OrthoDB" id="277931at2759"/>
<dbReference type="Pfam" id="PF05277">
    <property type="entry name" value="DUF726"/>
    <property type="match status" value="1"/>
</dbReference>
<feature type="non-terminal residue" evidence="7">
    <location>
        <position position="1"/>
    </location>
</feature>
<evidence type="ECO:0000256" key="1">
    <source>
        <dbReference type="ARBA" id="ARBA00004141"/>
    </source>
</evidence>
<dbReference type="GO" id="GO:0016020">
    <property type="term" value="C:membrane"/>
    <property type="evidence" value="ECO:0007669"/>
    <property type="project" value="UniProtKB-SubCell"/>
</dbReference>
<keyword evidence="4 6" id="KW-1133">Transmembrane helix</keyword>
<feature type="transmembrane region" description="Helical" evidence="6">
    <location>
        <begin position="403"/>
        <end position="428"/>
    </location>
</feature>
<comment type="subcellular location">
    <subcellularLocation>
        <location evidence="1">Membrane</location>
        <topology evidence="1">Multi-pass membrane protein</topology>
    </subcellularLocation>
</comment>
<dbReference type="Proteomes" id="UP000095009">
    <property type="component" value="Unassembled WGS sequence"/>
</dbReference>
<evidence type="ECO:0000313" key="8">
    <source>
        <dbReference type="Proteomes" id="UP000095009"/>
    </source>
</evidence>
<feature type="transmembrane region" description="Helical" evidence="6">
    <location>
        <begin position="361"/>
        <end position="383"/>
    </location>
</feature>
<name>A0A1E3PIH5_9ASCO</name>
<accession>A0A1E3PIH5</accession>